<accession>A0AAE1DUE0</accession>
<protein>
    <submittedName>
        <fullName evidence="1">Uncharacterized protein</fullName>
    </submittedName>
</protein>
<dbReference type="EMBL" id="JAWDGP010002430">
    <property type="protein sequence ID" value="KAK3783299.1"/>
    <property type="molecule type" value="Genomic_DNA"/>
</dbReference>
<gene>
    <name evidence="1" type="ORF">RRG08_046058</name>
</gene>
<dbReference type="AlphaFoldDB" id="A0AAE1DUE0"/>
<name>A0AAE1DUE0_9GAST</name>
<sequence length="80" mass="8996">MVHASHRWSKIATGVTSSLPGHPNINRTLLATLIISSADQWSWLHFDHCSSPRLLALGQYQDCIRMTAGQRPSYRHKGQT</sequence>
<evidence type="ECO:0000313" key="1">
    <source>
        <dbReference type="EMBL" id="KAK3783299.1"/>
    </source>
</evidence>
<proteinExistence type="predicted"/>
<keyword evidence="2" id="KW-1185">Reference proteome</keyword>
<comment type="caution">
    <text evidence="1">The sequence shown here is derived from an EMBL/GenBank/DDBJ whole genome shotgun (WGS) entry which is preliminary data.</text>
</comment>
<evidence type="ECO:0000313" key="2">
    <source>
        <dbReference type="Proteomes" id="UP001283361"/>
    </source>
</evidence>
<organism evidence="1 2">
    <name type="scientific">Elysia crispata</name>
    <name type="common">lettuce slug</name>
    <dbReference type="NCBI Taxonomy" id="231223"/>
    <lineage>
        <taxon>Eukaryota</taxon>
        <taxon>Metazoa</taxon>
        <taxon>Spiralia</taxon>
        <taxon>Lophotrochozoa</taxon>
        <taxon>Mollusca</taxon>
        <taxon>Gastropoda</taxon>
        <taxon>Heterobranchia</taxon>
        <taxon>Euthyneura</taxon>
        <taxon>Panpulmonata</taxon>
        <taxon>Sacoglossa</taxon>
        <taxon>Placobranchoidea</taxon>
        <taxon>Plakobranchidae</taxon>
        <taxon>Elysia</taxon>
    </lineage>
</organism>
<reference evidence="1" key="1">
    <citation type="journal article" date="2023" name="G3 (Bethesda)">
        <title>A reference genome for the long-term kleptoplast-retaining sea slug Elysia crispata morphotype clarki.</title>
        <authorList>
            <person name="Eastman K.E."/>
            <person name="Pendleton A.L."/>
            <person name="Shaikh M.A."/>
            <person name="Suttiyut T."/>
            <person name="Ogas R."/>
            <person name="Tomko P."/>
            <person name="Gavelis G."/>
            <person name="Widhalm J.R."/>
            <person name="Wisecaver J.H."/>
        </authorList>
    </citation>
    <scope>NUCLEOTIDE SEQUENCE</scope>
    <source>
        <strain evidence="1">ECLA1</strain>
    </source>
</reference>
<dbReference type="Proteomes" id="UP001283361">
    <property type="component" value="Unassembled WGS sequence"/>
</dbReference>